<dbReference type="RefSeq" id="WP_348711781.1">
    <property type="nucleotide sequence ID" value="NZ_CAXIXY010000004.1"/>
</dbReference>
<dbReference type="Pfam" id="PF07715">
    <property type="entry name" value="Plug"/>
    <property type="match status" value="1"/>
</dbReference>
<organism evidence="10 11">
    <name type="scientific">Tenacibaculum platacis</name>
    <dbReference type="NCBI Taxonomy" id="3137852"/>
    <lineage>
        <taxon>Bacteria</taxon>
        <taxon>Pseudomonadati</taxon>
        <taxon>Bacteroidota</taxon>
        <taxon>Flavobacteriia</taxon>
        <taxon>Flavobacteriales</taxon>
        <taxon>Flavobacteriaceae</taxon>
        <taxon>Tenacibaculum</taxon>
    </lineage>
</organism>
<evidence type="ECO:0000256" key="2">
    <source>
        <dbReference type="ARBA" id="ARBA00022448"/>
    </source>
</evidence>
<sequence length="772" mass="88323">MNVRNRLFFLIYLLTFNFFSIYSQDSNQEKKPLREVLEILQKKFNVSFSYADNSVKNQFITVPDDSITLSEVITQLQQKTSLQFEILNGSLIVIRKKQKTKPKSKSSYSEFEPLDEVLVQGYLTSGISKNSDGSIDLETDKLGILPGLIEPDVLQIINSFPGVITVDESISNINVRGGTHDQNLILFDGIRMYKSGHFFGLISAFNPYLDYDINLSKSGSSSKYGESISSVIDMKLPDEVSTGTITQFGLNMISADFLTRIPLSETTELQLAARRSITDFINTPTYNQYFKRAFQDSDLSALLNNNSVLVKDESFSFHDIYSKFIWDISRDDKLKLVFLNIENELSYDQKLTGSTGDLELESNLNQQSFTTGITYEKQIHDDFKISAQKYFTHYDLSSTNADILNSQNLIQENVVQDNGLKIDASYNYNESVSFLSGYQFSQVAISNLEDVDNPEFRRYIKQVLLSHSAYGQFDYTTDRIQLKAGARLNYFEKFNRFLIEPRITFNYKFLNNFSLLATGELKSQSVSQIIDLQEDFLGIEKRRWVLSDENDIPIITSKQASLGVFYKMNNLLISGEFYIKNVNDISARSQGFQNQFQFVNDIGNYNVRGFDFLINQRFKNFNTWLSYSYNVNNYDFASLNNAESFPNNVDVRSVINLAANYTYNDIKLALGLNWHTGRPFTKPLQSDNTIIRTINFDNPNSSRLADYIRFDASLQYQFKIGKANAAAGVSVWSVLDKRNILNTYFDLDNNVINQIENTSLRVTPNASFRVSF</sequence>
<protein>
    <submittedName>
        <fullName evidence="10">TonB-dependent receptor-like protein</fullName>
    </submittedName>
</protein>
<dbReference type="SUPFAM" id="SSF56935">
    <property type="entry name" value="Porins"/>
    <property type="match status" value="1"/>
</dbReference>
<feature type="domain" description="TonB-dependent receptor plug" evidence="8">
    <location>
        <begin position="152"/>
        <end position="226"/>
    </location>
</feature>
<dbReference type="Gene3D" id="2.40.170.20">
    <property type="entry name" value="TonB-dependent receptor, beta-barrel domain"/>
    <property type="match status" value="1"/>
</dbReference>
<evidence type="ECO:0000256" key="7">
    <source>
        <dbReference type="PROSITE-ProRule" id="PRU01360"/>
    </source>
</evidence>
<feature type="domain" description="Protein FecR C-terminal" evidence="9">
    <location>
        <begin position="29"/>
        <end position="92"/>
    </location>
</feature>
<evidence type="ECO:0000259" key="9">
    <source>
        <dbReference type="Pfam" id="PF16344"/>
    </source>
</evidence>
<dbReference type="InterPro" id="IPR036942">
    <property type="entry name" value="Beta-barrel_TonB_sf"/>
</dbReference>
<dbReference type="Gene3D" id="3.55.50.30">
    <property type="match status" value="1"/>
</dbReference>
<evidence type="ECO:0000259" key="8">
    <source>
        <dbReference type="Pfam" id="PF07715"/>
    </source>
</evidence>
<dbReference type="InterPro" id="IPR039426">
    <property type="entry name" value="TonB-dep_rcpt-like"/>
</dbReference>
<evidence type="ECO:0000256" key="4">
    <source>
        <dbReference type="ARBA" id="ARBA00022692"/>
    </source>
</evidence>
<keyword evidence="5 7" id="KW-0472">Membrane</keyword>
<dbReference type="EMBL" id="CAXIXY010000004">
    <property type="protein sequence ID" value="CAL2084567.1"/>
    <property type="molecule type" value="Genomic_DNA"/>
</dbReference>
<gene>
    <name evidence="10" type="ORF">T190607A01A_20326</name>
</gene>
<dbReference type="InterPro" id="IPR012910">
    <property type="entry name" value="Plug_dom"/>
</dbReference>
<keyword evidence="4 7" id="KW-0812">Transmembrane</keyword>
<accession>A0ABP1EP36</accession>
<name>A0ABP1EP36_9FLAO</name>
<dbReference type="Gene3D" id="2.170.130.10">
    <property type="entry name" value="TonB-dependent receptor, plug domain"/>
    <property type="match status" value="1"/>
</dbReference>
<evidence type="ECO:0000256" key="3">
    <source>
        <dbReference type="ARBA" id="ARBA00022452"/>
    </source>
</evidence>
<keyword evidence="11" id="KW-1185">Reference proteome</keyword>
<comment type="subcellular location">
    <subcellularLocation>
        <location evidence="1 7">Cell outer membrane</location>
        <topology evidence="1 7">Multi-pass membrane protein</topology>
    </subcellularLocation>
</comment>
<dbReference type="InterPro" id="IPR032508">
    <property type="entry name" value="FecR_C"/>
</dbReference>
<proteinExistence type="inferred from homology"/>
<evidence type="ECO:0000256" key="6">
    <source>
        <dbReference type="ARBA" id="ARBA00023237"/>
    </source>
</evidence>
<reference evidence="10 11" key="1">
    <citation type="submission" date="2024-05" db="EMBL/GenBank/DDBJ databases">
        <authorList>
            <person name="Duchaud E."/>
        </authorList>
    </citation>
    <scope>NUCLEOTIDE SEQUENCE [LARGE SCALE GENOMIC DNA]</scope>
    <source>
        <strain evidence="10">Ena-SAMPLE-TAB-13-05-2024-13:56:06:370-140302</strain>
    </source>
</reference>
<dbReference type="Pfam" id="PF16344">
    <property type="entry name" value="FecR_C"/>
    <property type="match status" value="1"/>
</dbReference>
<evidence type="ECO:0000313" key="10">
    <source>
        <dbReference type="EMBL" id="CAL2084567.1"/>
    </source>
</evidence>
<dbReference type="Proteomes" id="UP001497416">
    <property type="component" value="Unassembled WGS sequence"/>
</dbReference>
<comment type="similarity">
    <text evidence="7">Belongs to the TonB-dependent receptor family.</text>
</comment>
<evidence type="ECO:0000313" key="11">
    <source>
        <dbReference type="Proteomes" id="UP001497416"/>
    </source>
</evidence>
<dbReference type="InterPro" id="IPR037066">
    <property type="entry name" value="Plug_dom_sf"/>
</dbReference>
<dbReference type="PROSITE" id="PS52016">
    <property type="entry name" value="TONB_DEPENDENT_REC_3"/>
    <property type="match status" value="1"/>
</dbReference>
<evidence type="ECO:0000256" key="5">
    <source>
        <dbReference type="ARBA" id="ARBA00023136"/>
    </source>
</evidence>
<keyword evidence="6 7" id="KW-0998">Cell outer membrane</keyword>
<keyword evidence="3 7" id="KW-1134">Transmembrane beta strand</keyword>
<evidence type="ECO:0000256" key="1">
    <source>
        <dbReference type="ARBA" id="ARBA00004571"/>
    </source>
</evidence>
<comment type="caution">
    <text evidence="10">The sequence shown here is derived from an EMBL/GenBank/DDBJ whole genome shotgun (WGS) entry which is preliminary data.</text>
</comment>
<keyword evidence="2 7" id="KW-0813">Transport</keyword>